<evidence type="ECO:0000256" key="4">
    <source>
        <dbReference type="SAM" id="Phobius"/>
    </source>
</evidence>
<dbReference type="InterPro" id="IPR002123">
    <property type="entry name" value="Plipid/glycerol_acylTrfase"/>
</dbReference>
<feature type="transmembrane region" description="Helical" evidence="4">
    <location>
        <begin position="108"/>
        <end position="128"/>
    </location>
</feature>
<feature type="domain" description="Phospholipid/glycerol acyltransferase" evidence="5">
    <location>
        <begin position="78"/>
        <end position="194"/>
    </location>
</feature>
<name>A0A2U2HGM4_9BURK</name>
<dbReference type="SMART" id="SM00563">
    <property type="entry name" value="PlsC"/>
    <property type="match status" value="1"/>
</dbReference>
<keyword evidence="4" id="KW-0472">Membrane</keyword>
<dbReference type="PROSITE" id="PS51257">
    <property type="entry name" value="PROKAR_LIPOPROTEIN"/>
    <property type="match status" value="1"/>
</dbReference>
<accession>A0A2U2HGM4</accession>
<dbReference type="Pfam" id="PF01553">
    <property type="entry name" value="Acyltransferase"/>
    <property type="match status" value="1"/>
</dbReference>
<evidence type="ECO:0000256" key="1">
    <source>
        <dbReference type="ARBA" id="ARBA00005189"/>
    </source>
</evidence>
<dbReference type="OrthoDB" id="9796839at2"/>
<dbReference type="CDD" id="cd07989">
    <property type="entry name" value="LPLAT_AGPAT-like"/>
    <property type="match status" value="1"/>
</dbReference>
<comment type="pathway">
    <text evidence="1">Lipid metabolism.</text>
</comment>
<evidence type="ECO:0000313" key="6">
    <source>
        <dbReference type="EMBL" id="PWF44343.1"/>
    </source>
</evidence>
<feature type="transmembrane region" description="Helical" evidence="4">
    <location>
        <begin position="45"/>
        <end position="65"/>
    </location>
</feature>
<evidence type="ECO:0000256" key="2">
    <source>
        <dbReference type="ARBA" id="ARBA00022679"/>
    </source>
</evidence>
<reference evidence="6 7" key="1">
    <citation type="submission" date="2018-04" db="EMBL/GenBank/DDBJ databases">
        <title>Massilia violaceinigra sp. nov., a novel purple-pigmented bacterium isolated from Tianshan glacier, Xinjiang, China.</title>
        <authorList>
            <person name="Wang H."/>
        </authorList>
    </citation>
    <scope>NUCLEOTIDE SEQUENCE [LARGE SCALE GENOMIC DNA]</scope>
    <source>
        <strain evidence="6 7">B448-2</strain>
    </source>
</reference>
<protein>
    <submittedName>
        <fullName evidence="6">1-acyl-sn-glycerol-3-phosphate acyltransferase</fullName>
    </submittedName>
</protein>
<organism evidence="6 7">
    <name type="scientific">Massilia glaciei</name>
    <dbReference type="NCBI Taxonomy" id="1524097"/>
    <lineage>
        <taxon>Bacteria</taxon>
        <taxon>Pseudomonadati</taxon>
        <taxon>Pseudomonadota</taxon>
        <taxon>Betaproteobacteria</taxon>
        <taxon>Burkholderiales</taxon>
        <taxon>Oxalobacteraceae</taxon>
        <taxon>Telluria group</taxon>
        <taxon>Massilia</taxon>
    </lineage>
</organism>
<keyword evidence="3 6" id="KW-0012">Acyltransferase</keyword>
<evidence type="ECO:0000256" key="3">
    <source>
        <dbReference type="ARBA" id="ARBA00023315"/>
    </source>
</evidence>
<dbReference type="PANTHER" id="PTHR10434:SF11">
    <property type="entry name" value="1-ACYL-SN-GLYCEROL-3-PHOSPHATE ACYLTRANSFERASE"/>
    <property type="match status" value="1"/>
</dbReference>
<dbReference type="Proteomes" id="UP000241421">
    <property type="component" value="Unassembled WGS sequence"/>
</dbReference>
<dbReference type="EMBL" id="PXWF02000269">
    <property type="protein sequence ID" value="PWF44343.1"/>
    <property type="molecule type" value="Genomic_DNA"/>
</dbReference>
<sequence length="250" mass="27208">MPARTVGERLGFALRCAAMLVLISAGALWMLLVACLTGFALRRFYSERILAPIGHLALGLWGIHVRKRQAAPFPAGQTVYIANHTSTLDMFVLIALGMPNTRFFLSGYLRKLLPFGVIGYLTGIFWTMPQTMPERRRRLFAGAAETLRRTGESVFLSPEGVRVTGGQIGHFNKGAFHLAASLKAPIVPMFILIPAAVDPGLGLHVRPGVIDVHVGPAIPTVDWCLADLAEHIASVRAAYVQWNTDLRGTA</sequence>
<evidence type="ECO:0000313" key="7">
    <source>
        <dbReference type="Proteomes" id="UP000241421"/>
    </source>
</evidence>
<dbReference type="RefSeq" id="WP_106759035.1">
    <property type="nucleotide sequence ID" value="NZ_PXWF02000269.1"/>
</dbReference>
<comment type="caution">
    <text evidence="6">The sequence shown here is derived from an EMBL/GenBank/DDBJ whole genome shotgun (WGS) entry which is preliminary data.</text>
</comment>
<keyword evidence="7" id="KW-1185">Reference proteome</keyword>
<gene>
    <name evidence="6" type="ORF">C7C56_019490</name>
</gene>
<dbReference type="SUPFAM" id="SSF69593">
    <property type="entry name" value="Glycerol-3-phosphate (1)-acyltransferase"/>
    <property type="match status" value="1"/>
</dbReference>
<keyword evidence="2 6" id="KW-0808">Transferase</keyword>
<evidence type="ECO:0000259" key="5">
    <source>
        <dbReference type="SMART" id="SM00563"/>
    </source>
</evidence>
<proteinExistence type="predicted"/>
<dbReference type="AlphaFoldDB" id="A0A2U2HGM4"/>
<feature type="transmembrane region" description="Helical" evidence="4">
    <location>
        <begin position="12"/>
        <end position="39"/>
    </location>
</feature>
<keyword evidence="4" id="KW-0812">Transmembrane</keyword>
<dbReference type="PANTHER" id="PTHR10434">
    <property type="entry name" value="1-ACYL-SN-GLYCEROL-3-PHOSPHATE ACYLTRANSFERASE"/>
    <property type="match status" value="1"/>
</dbReference>
<dbReference type="GO" id="GO:0003841">
    <property type="term" value="F:1-acylglycerol-3-phosphate O-acyltransferase activity"/>
    <property type="evidence" value="ECO:0007669"/>
    <property type="project" value="TreeGrafter"/>
</dbReference>
<feature type="transmembrane region" description="Helical" evidence="4">
    <location>
        <begin position="77"/>
        <end position="96"/>
    </location>
</feature>
<keyword evidence="4" id="KW-1133">Transmembrane helix</keyword>
<dbReference type="GO" id="GO:0006654">
    <property type="term" value="P:phosphatidic acid biosynthetic process"/>
    <property type="evidence" value="ECO:0007669"/>
    <property type="project" value="TreeGrafter"/>
</dbReference>